<dbReference type="EMBL" id="LGFT01000081">
    <property type="protein sequence ID" value="KUK43370.1"/>
    <property type="molecule type" value="Genomic_DNA"/>
</dbReference>
<dbReference type="PATRIC" id="fig|301375.7.peg.1122"/>
<dbReference type="GO" id="GO:0005524">
    <property type="term" value="F:ATP binding"/>
    <property type="evidence" value="ECO:0007669"/>
    <property type="project" value="UniProtKB-KW"/>
</dbReference>
<dbReference type="SUPFAM" id="SSF53807">
    <property type="entry name" value="Helical backbone' metal receptor"/>
    <property type="match status" value="1"/>
</dbReference>
<keyword evidence="12 14" id="KW-0535">Nitrogen fixation</keyword>
<evidence type="ECO:0000256" key="1">
    <source>
        <dbReference type="ARBA" id="ARBA00002621"/>
    </source>
</evidence>
<comment type="subunit">
    <text evidence="3 15">Tetramer of two alpha and two beta chains. Forms complex with the iron protein (nitrogenase component 2).</text>
</comment>
<dbReference type="PROSITE" id="PS00699">
    <property type="entry name" value="NITROGENASE_1_1"/>
    <property type="match status" value="1"/>
</dbReference>
<protein>
    <recommendedName>
        <fullName evidence="5 15">Nitrogenase molybdenum-iron protein beta chain</fullName>
        <ecNumber evidence="4 15">1.18.6.1</ecNumber>
    </recommendedName>
    <alternativeName>
        <fullName evidence="15">Dinitrogenase</fullName>
    </alternativeName>
</protein>
<dbReference type="GO" id="GO:0016612">
    <property type="term" value="C:molybdenum-iron nitrogenase complex"/>
    <property type="evidence" value="ECO:0007669"/>
    <property type="project" value="InterPro"/>
</dbReference>
<dbReference type="EC" id="1.18.6.1" evidence="4 15"/>
<evidence type="ECO:0000256" key="8">
    <source>
        <dbReference type="ARBA" id="ARBA00022840"/>
    </source>
</evidence>
<dbReference type="GO" id="GO:0016163">
    <property type="term" value="F:nitrogenase activity"/>
    <property type="evidence" value="ECO:0007669"/>
    <property type="project" value="UniProtKB-EC"/>
</dbReference>
<dbReference type="NCBIfam" id="TIGR01286">
    <property type="entry name" value="nifK"/>
    <property type="match status" value="1"/>
</dbReference>
<evidence type="ECO:0000256" key="12">
    <source>
        <dbReference type="ARBA" id="ARBA00023231"/>
    </source>
</evidence>
<evidence type="ECO:0000256" key="6">
    <source>
        <dbReference type="ARBA" id="ARBA00022723"/>
    </source>
</evidence>
<evidence type="ECO:0000256" key="2">
    <source>
        <dbReference type="ARBA" id="ARBA00011002"/>
    </source>
</evidence>
<dbReference type="Gene3D" id="3.40.50.1980">
    <property type="entry name" value="Nitrogenase molybdenum iron protein domain"/>
    <property type="match status" value="3"/>
</dbReference>
<keyword evidence="9 15" id="KW-0560">Oxidoreductase</keyword>
<dbReference type="InterPro" id="IPR000510">
    <property type="entry name" value="Nase/OxRdtase_comp1"/>
</dbReference>
<dbReference type="InterPro" id="IPR050152">
    <property type="entry name" value="ChlB/BchB/BchZ"/>
</dbReference>
<keyword evidence="6 15" id="KW-0479">Metal-binding</keyword>
<organism evidence="17 18">
    <name type="scientific">Methanothrix harundinacea</name>
    <dbReference type="NCBI Taxonomy" id="301375"/>
    <lineage>
        <taxon>Archaea</taxon>
        <taxon>Methanobacteriati</taxon>
        <taxon>Methanobacteriota</taxon>
        <taxon>Stenosarchaea group</taxon>
        <taxon>Methanomicrobia</taxon>
        <taxon>Methanotrichales</taxon>
        <taxon>Methanotrichaceae</taxon>
        <taxon>Methanothrix</taxon>
    </lineage>
</organism>
<dbReference type="PANTHER" id="PTHR33712">
    <property type="entry name" value="LIGHT-INDEPENDENT PROTOCHLOROPHYLLIDE REDUCTASE SUBUNIT B"/>
    <property type="match status" value="1"/>
</dbReference>
<evidence type="ECO:0000256" key="11">
    <source>
        <dbReference type="ARBA" id="ARBA00023014"/>
    </source>
</evidence>
<evidence type="ECO:0000256" key="7">
    <source>
        <dbReference type="ARBA" id="ARBA00022741"/>
    </source>
</evidence>
<accession>A0A101FS12</accession>
<keyword evidence="7 15" id="KW-0547">Nucleotide-binding</keyword>
<keyword evidence="11 15" id="KW-0411">Iron-sulfur</keyword>
<proteinExistence type="inferred from homology"/>
<name>A0A101FS12_9EURY</name>
<reference evidence="17 18" key="1">
    <citation type="journal article" date="2015" name="MBio">
        <title>Genome-Resolved Metagenomic Analysis Reveals Roles for Candidate Phyla and Other Microbial Community Members in Biogeochemical Transformations in Oil Reservoirs.</title>
        <authorList>
            <person name="Hu P."/>
            <person name="Tom L."/>
            <person name="Singh A."/>
            <person name="Thomas B.C."/>
            <person name="Baker B.J."/>
            <person name="Piceno Y.M."/>
            <person name="Andersen G.L."/>
            <person name="Banfield J.F."/>
        </authorList>
    </citation>
    <scope>NUCLEOTIDE SEQUENCE [LARGE SCALE GENOMIC DNA]</scope>
    <source>
        <strain evidence="17">57_489</strain>
    </source>
</reference>
<gene>
    <name evidence="17" type="ORF">XD72_2255</name>
</gene>
<dbReference type="InterPro" id="IPR005976">
    <property type="entry name" value="Nase_Mo-Fe_CF_bsu"/>
</dbReference>
<evidence type="ECO:0000256" key="3">
    <source>
        <dbReference type="ARBA" id="ARBA00011462"/>
    </source>
</evidence>
<evidence type="ECO:0000256" key="10">
    <source>
        <dbReference type="ARBA" id="ARBA00023004"/>
    </source>
</evidence>
<dbReference type="InterPro" id="IPR000318">
    <property type="entry name" value="Nase_comp1_CS"/>
</dbReference>
<keyword evidence="8 15" id="KW-0067">ATP-binding</keyword>
<comment type="catalytic activity">
    <reaction evidence="13 15">
        <text>N2 + 8 reduced [2Fe-2S]-[ferredoxin] + 16 ATP + 16 H2O = H2 + 8 oxidized [2Fe-2S]-[ferredoxin] + 2 NH4(+) + 16 ADP + 16 phosphate + 6 H(+)</text>
        <dbReference type="Rhea" id="RHEA:21448"/>
        <dbReference type="Rhea" id="RHEA-COMP:10000"/>
        <dbReference type="Rhea" id="RHEA-COMP:10001"/>
        <dbReference type="ChEBI" id="CHEBI:15377"/>
        <dbReference type="ChEBI" id="CHEBI:15378"/>
        <dbReference type="ChEBI" id="CHEBI:17997"/>
        <dbReference type="ChEBI" id="CHEBI:18276"/>
        <dbReference type="ChEBI" id="CHEBI:28938"/>
        <dbReference type="ChEBI" id="CHEBI:30616"/>
        <dbReference type="ChEBI" id="CHEBI:33737"/>
        <dbReference type="ChEBI" id="CHEBI:33738"/>
        <dbReference type="ChEBI" id="CHEBI:43474"/>
        <dbReference type="ChEBI" id="CHEBI:456216"/>
        <dbReference type="EC" id="1.18.6.1"/>
    </reaction>
</comment>
<evidence type="ECO:0000256" key="5">
    <source>
        <dbReference type="ARBA" id="ARBA00014775"/>
    </source>
</evidence>
<sequence length="452" mass="48761">MLNYTPKEIVERKTLVINPAKTCQPIGAILASKGIHNCMPLTHGSQGCSSYLRMLLSRHYREPSIAATSSFTEDTVVFGGRSNLREAVENIIALYHPEVIAISTTCSAETIGDDVASFMEEIKQESFFDPRIKVIISNTPSYVGSHVTGYDNIVKSMTQTFPVKGEPNGKLNIIPGFIEPGDIREIRRLLAVMGVSAIVFPDTTDVFDAPLTPESGGLYPPGGATITDLEDAANSLGTIALGRCAGSSGALVLKGRFGLPAVIGPAPIGITNTDALVMNISRLTGLPIPKELEDERGRVVDMMTDAHPHFHGKRVAVFGDPDLVSGLVSLLVDLGMEPVFALTGTPDKQFIAEINQLSPECEAIIGDLFLLHQKIKNKPVDLLIGNSHGKYIARAEDIPLVRAGFPITDRANLHYFPMVGYAGAARLTEIIGNTLLERLDRDADDSHLELIL</sequence>
<dbReference type="GO" id="GO:0051536">
    <property type="term" value="F:iron-sulfur cluster binding"/>
    <property type="evidence" value="ECO:0007669"/>
    <property type="project" value="UniProtKB-KW"/>
</dbReference>
<evidence type="ECO:0000313" key="18">
    <source>
        <dbReference type="Proteomes" id="UP000057043"/>
    </source>
</evidence>
<dbReference type="PROSITE" id="PS00090">
    <property type="entry name" value="NITROGENASE_1_2"/>
    <property type="match status" value="1"/>
</dbReference>
<dbReference type="Pfam" id="PF00148">
    <property type="entry name" value="Oxidored_nitro"/>
    <property type="match status" value="1"/>
</dbReference>
<dbReference type="Gene3D" id="1.20.89.10">
    <property type="entry name" value="Nitrogenase Molybdenum-iron Protein, subunit B, domain 4"/>
    <property type="match status" value="1"/>
</dbReference>
<comment type="caution">
    <text evidence="17">The sequence shown here is derived from an EMBL/GenBank/DDBJ whole genome shotgun (WGS) entry which is preliminary data.</text>
</comment>
<evidence type="ECO:0000256" key="4">
    <source>
        <dbReference type="ARBA" id="ARBA00012773"/>
    </source>
</evidence>
<comment type="similarity">
    <text evidence="2 14">Belongs to the NifD/NifK/NifE/NifN family.</text>
</comment>
<evidence type="ECO:0000256" key="9">
    <source>
        <dbReference type="ARBA" id="ARBA00023002"/>
    </source>
</evidence>
<keyword evidence="10 15" id="KW-0408">Iron</keyword>
<dbReference type="PANTHER" id="PTHR33712:SF7">
    <property type="entry name" value="LIGHT-INDEPENDENT PROTOCHLOROPHYLLIDE REDUCTASE SUBUNIT B"/>
    <property type="match status" value="1"/>
</dbReference>
<comment type="function">
    <text evidence="1 15">This molybdenum-iron protein is part of the nitrogenase complex that catalyzes the key enzymatic reactions in nitrogen fixation.</text>
</comment>
<comment type="cofactor">
    <cofactor evidence="15">
        <name>[8Fe-7S] cluster</name>
        <dbReference type="ChEBI" id="CHEBI:21143"/>
    </cofactor>
    <text evidence="15">Binds 1 [8Fe-7S] cluster per heterodimer.</text>
</comment>
<dbReference type="AlphaFoldDB" id="A0A101FS12"/>
<evidence type="ECO:0000313" key="17">
    <source>
        <dbReference type="EMBL" id="KUK43370.1"/>
    </source>
</evidence>
<dbReference type="Proteomes" id="UP000057043">
    <property type="component" value="Unassembled WGS sequence"/>
</dbReference>
<feature type="domain" description="Nitrogenase/oxidoreductase component 1" evidence="16">
    <location>
        <begin position="23"/>
        <end position="435"/>
    </location>
</feature>
<evidence type="ECO:0000256" key="14">
    <source>
        <dbReference type="RuleBase" id="RU004021"/>
    </source>
</evidence>
<evidence type="ECO:0000259" key="16">
    <source>
        <dbReference type="Pfam" id="PF00148"/>
    </source>
</evidence>
<evidence type="ECO:0000256" key="13">
    <source>
        <dbReference type="ARBA" id="ARBA00047967"/>
    </source>
</evidence>
<dbReference type="GO" id="GO:0046872">
    <property type="term" value="F:metal ion binding"/>
    <property type="evidence" value="ECO:0007669"/>
    <property type="project" value="UniProtKB-KW"/>
</dbReference>
<evidence type="ECO:0000256" key="15">
    <source>
        <dbReference type="RuleBase" id="RU364127"/>
    </source>
</evidence>